<keyword evidence="2" id="KW-0150">Chloroplast</keyword>
<dbReference type="Proteomes" id="UP001189429">
    <property type="component" value="Unassembled WGS sequence"/>
</dbReference>
<gene>
    <name evidence="6" type="ORF">PCOR1329_LOCUS3039</name>
</gene>
<protein>
    <recommendedName>
        <fullName evidence="8">Chlorophyll a-b binding protein, chloroplastic</fullName>
    </recommendedName>
</protein>
<organism evidence="6 7">
    <name type="scientific">Prorocentrum cordatum</name>
    <dbReference type="NCBI Taxonomy" id="2364126"/>
    <lineage>
        <taxon>Eukaryota</taxon>
        <taxon>Sar</taxon>
        <taxon>Alveolata</taxon>
        <taxon>Dinophyceae</taxon>
        <taxon>Prorocentrales</taxon>
        <taxon>Prorocentraceae</taxon>
        <taxon>Prorocentrum</taxon>
    </lineage>
</organism>
<comment type="caution">
    <text evidence="6">The sequence shown here is derived from an EMBL/GenBank/DDBJ whole genome shotgun (WGS) entry which is preliminary data.</text>
</comment>
<dbReference type="EMBL" id="CAUYUJ010000778">
    <property type="protein sequence ID" value="CAK0792468.1"/>
    <property type="molecule type" value="Genomic_DNA"/>
</dbReference>
<keyword evidence="7" id="KW-1185">Reference proteome</keyword>
<evidence type="ECO:0008006" key="8">
    <source>
        <dbReference type="Google" id="ProtNLM"/>
    </source>
</evidence>
<evidence type="ECO:0000313" key="7">
    <source>
        <dbReference type="Proteomes" id="UP001189429"/>
    </source>
</evidence>
<dbReference type="PANTHER" id="PTHR21649">
    <property type="entry name" value="CHLOROPHYLL A/B BINDING PROTEIN"/>
    <property type="match status" value="1"/>
</dbReference>
<accession>A0ABN9PHM8</accession>
<dbReference type="Gene3D" id="1.10.3460.10">
    <property type="entry name" value="Chlorophyll a/b binding protein domain"/>
    <property type="match status" value="2"/>
</dbReference>
<feature type="compositionally biased region" description="Low complexity" evidence="5">
    <location>
        <begin position="92"/>
        <end position="108"/>
    </location>
</feature>
<evidence type="ECO:0000256" key="5">
    <source>
        <dbReference type="SAM" id="MobiDB-lite"/>
    </source>
</evidence>
<name>A0ABN9PHM8_9DINO</name>
<dbReference type="InterPro" id="IPR022796">
    <property type="entry name" value="Chloroa_b-bind"/>
</dbReference>
<evidence type="ECO:0000256" key="1">
    <source>
        <dbReference type="ARBA" id="ARBA00004229"/>
    </source>
</evidence>
<dbReference type="Pfam" id="PF00504">
    <property type="entry name" value="Chloroa_b-bind"/>
    <property type="match status" value="1"/>
</dbReference>
<sequence>MLNAVVANGWLAGMGNPGMPYQGGLVGGAWGDWARYTGSLLRAFVSESDIQVPGCFWNPAGFTTDGDAASTAAAAAAPAAAAASGGPPPPQAEAVAAGRGAAGSPPRAFEGALGVPAPVGHWDPLGLAQDCDADVSYRRRCTESKHGRVAMLAARGYIAPEFLRWPGGVACDGLAFEALNGIKGDGSAVPERRMRSLNAELPNGRRAMMAIIGSLLQDGLTGSARGEWATYTDPPPRAVESVWGLETPVSATGTRSALQRTAVRASSTGAGAPRSSTAALPRGPPWGASGRTSSCGREVWAGSAGPIRASECCTSGPSAGSRGTSSRTLRRTSGP</sequence>
<feature type="compositionally biased region" description="Polar residues" evidence="5">
    <location>
        <begin position="250"/>
        <end position="278"/>
    </location>
</feature>
<keyword evidence="4" id="KW-0934">Plastid</keyword>
<proteinExistence type="predicted"/>
<comment type="subcellular location">
    <subcellularLocation>
        <location evidence="1">Plastid</location>
        <location evidence="1">Chloroplast</location>
    </subcellularLocation>
</comment>
<keyword evidence="3" id="KW-0602">Photosynthesis</keyword>
<evidence type="ECO:0000313" key="6">
    <source>
        <dbReference type="EMBL" id="CAK0792468.1"/>
    </source>
</evidence>
<dbReference type="SUPFAM" id="SSF103511">
    <property type="entry name" value="Chlorophyll a-b binding protein"/>
    <property type="match status" value="1"/>
</dbReference>
<dbReference type="InterPro" id="IPR001344">
    <property type="entry name" value="Chloro_AB-bd_pln"/>
</dbReference>
<evidence type="ECO:0000256" key="2">
    <source>
        <dbReference type="ARBA" id="ARBA00022528"/>
    </source>
</evidence>
<reference evidence="6" key="1">
    <citation type="submission" date="2023-10" db="EMBL/GenBank/DDBJ databases">
        <authorList>
            <person name="Chen Y."/>
            <person name="Shah S."/>
            <person name="Dougan E. K."/>
            <person name="Thang M."/>
            <person name="Chan C."/>
        </authorList>
    </citation>
    <scope>NUCLEOTIDE SEQUENCE [LARGE SCALE GENOMIC DNA]</scope>
</reference>
<feature type="region of interest" description="Disordered" evidence="5">
    <location>
        <begin position="250"/>
        <end position="335"/>
    </location>
</feature>
<evidence type="ECO:0000256" key="3">
    <source>
        <dbReference type="ARBA" id="ARBA00022531"/>
    </source>
</evidence>
<evidence type="ECO:0000256" key="4">
    <source>
        <dbReference type="ARBA" id="ARBA00022640"/>
    </source>
</evidence>
<feature type="compositionally biased region" description="Low complexity" evidence="5">
    <location>
        <begin position="314"/>
        <end position="335"/>
    </location>
</feature>
<feature type="region of interest" description="Disordered" evidence="5">
    <location>
        <begin position="81"/>
        <end position="109"/>
    </location>
</feature>